<sequence length="155" mass="17261">MRRLEVCVRLAELGVPIRTIARLAQIRKEAATGEATSRALVEVFAGMSSTFRERLARLRYVLGDLEKIERLVRGCWTCPNKPNPRDCPGERELNSAFILSLTWDPDRPDDELESGGSALRGAPGRSSTLPSARSTTELSAALNPDPVPKRFRSWR</sequence>
<reference evidence="2 3" key="1">
    <citation type="submission" date="2016-11" db="EMBL/GenBank/DDBJ databases">
        <authorList>
            <person name="Jaros S."/>
            <person name="Januszkiewicz K."/>
            <person name="Wedrychowicz H."/>
        </authorList>
    </citation>
    <scope>NUCLEOTIDE SEQUENCE [LARGE SCALE GENOMIC DNA]</scope>
    <source>
        <strain evidence="2 3">DSM 43832</strain>
    </source>
</reference>
<dbReference type="AlphaFoldDB" id="A0A1M6PK95"/>
<evidence type="ECO:0000313" key="2">
    <source>
        <dbReference type="EMBL" id="SHK08335.1"/>
    </source>
</evidence>
<proteinExistence type="predicted"/>
<name>A0A1M6PK95_PSETH</name>
<accession>A0A1M6PK95</accession>
<organism evidence="2 3">
    <name type="scientific">Pseudonocardia thermophila</name>
    <dbReference type="NCBI Taxonomy" id="1848"/>
    <lineage>
        <taxon>Bacteria</taxon>
        <taxon>Bacillati</taxon>
        <taxon>Actinomycetota</taxon>
        <taxon>Actinomycetes</taxon>
        <taxon>Pseudonocardiales</taxon>
        <taxon>Pseudonocardiaceae</taxon>
        <taxon>Pseudonocardia</taxon>
    </lineage>
</organism>
<dbReference type="STRING" id="1848.SAMN05443637_102316"/>
<gene>
    <name evidence="2" type="ORF">SAMN05443637_102316</name>
</gene>
<evidence type="ECO:0000256" key="1">
    <source>
        <dbReference type="SAM" id="MobiDB-lite"/>
    </source>
</evidence>
<evidence type="ECO:0000313" key="3">
    <source>
        <dbReference type="Proteomes" id="UP000184363"/>
    </source>
</evidence>
<dbReference type="EMBL" id="FRAP01000002">
    <property type="protein sequence ID" value="SHK08335.1"/>
    <property type="molecule type" value="Genomic_DNA"/>
</dbReference>
<feature type="region of interest" description="Disordered" evidence="1">
    <location>
        <begin position="104"/>
        <end position="155"/>
    </location>
</feature>
<protein>
    <recommendedName>
        <fullName evidence="4">MerR, DNA binding</fullName>
    </recommendedName>
</protein>
<evidence type="ECO:0008006" key="4">
    <source>
        <dbReference type="Google" id="ProtNLM"/>
    </source>
</evidence>
<dbReference type="Proteomes" id="UP000184363">
    <property type="component" value="Unassembled WGS sequence"/>
</dbReference>
<feature type="compositionally biased region" description="Polar residues" evidence="1">
    <location>
        <begin position="125"/>
        <end position="138"/>
    </location>
</feature>
<keyword evidence="3" id="KW-1185">Reference proteome</keyword>